<keyword evidence="1" id="KW-0472">Membrane</keyword>
<sequence>MPRHKVMKIFIFLILVMTGVLFLLDTCFYTFVKRFIPISGDGEYGMNNFEMTVLLMKTLACALGAGAVITLFRTR</sequence>
<feature type="transmembrane region" description="Helical" evidence="1">
    <location>
        <begin position="9"/>
        <end position="31"/>
    </location>
</feature>
<dbReference type="EMBL" id="LS483466">
    <property type="protein sequence ID" value="SQI27047.1"/>
    <property type="molecule type" value="Genomic_DNA"/>
</dbReference>
<reference evidence="2 3" key="1">
    <citation type="submission" date="2018-06" db="EMBL/GenBank/DDBJ databases">
        <authorList>
            <consortium name="Pathogen Informatics"/>
            <person name="Doyle S."/>
        </authorList>
    </citation>
    <scope>NUCLEOTIDE SEQUENCE [LARGE SCALE GENOMIC DNA]</scope>
    <source>
        <strain evidence="2 3">NCTC7307</strain>
    </source>
</reference>
<name>A0A2X4TI01_SALER</name>
<dbReference type="Proteomes" id="UP000248731">
    <property type="component" value="Chromosome 1"/>
</dbReference>
<gene>
    <name evidence="2" type="ORF">NCTC7307_04422</name>
</gene>
<organism evidence="2 3">
    <name type="scientific">Salmonella enterica subsp. arizonae</name>
    <dbReference type="NCBI Taxonomy" id="59203"/>
    <lineage>
        <taxon>Bacteria</taxon>
        <taxon>Pseudomonadati</taxon>
        <taxon>Pseudomonadota</taxon>
        <taxon>Gammaproteobacteria</taxon>
        <taxon>Enterobacterales</taxon>
        <taxon>Enterobacteriaceae</taxon>
        <taxon>Salmonella</taxon>
    </lineage>
</organism>
<dbReference type="AlphaFoldDB" id="A0A2X4TI01"/>
<evidence type="ECO:0000313" key="3">
    <source>
        <dbReference type="Proteomes" id="UP000248731"/>
    </source>
</evidence>
<keyword evidence="1" id="KW-1133">Transmembrane helix</keyword>
<evidence type="ECO:0000256" key="1">
    <source>
        <dbReference type="SAM" id="Phobius"/>
    </source>
</evidence>
<evidence type="ECO:0000313" key="2">
    <source>
        <dbReference type="EMBL" id="SQI27047.1"/>
    </source>
</evidence>
<keyword evidence="1" id="KW-0812">Transmembrane</keyword>
<proteinExistence type="predicted"/>
<protein>
    <submittedName>
        <fullName evidence="2">Uncharacterized protein</fullName>
    </submittedName>
</protein>
<feature type="transmembrane region" description="Helical" evidence="1">
    <location>
        <begin position="51"/>
        <end position="72"/>
    </location>
</feature>
<keyword evidence="3" id="KW-1185">Reference proteome</keyword>
<accession>A0A2X4TI01</accession>